<proteinExistence type="predicted"/>
<organism evidence="2 3">
    <name type="scientific">Crocosphaera watsonii WH 0005</name>
    <dbReference type="NCBI Taxonomy" id="423472"/>
    <lineage>
        <taxon>Bacteria</taxon>
        <taxon>Bacillati</taxon>
        <taxon>Cyanobacteriota</taxon>
        <taxon>Cyanophyceae</taxon>
        <taxon>Oscillatoriophycideae</taxon>
        <taxon>Chroococcales</taxon>
        <taxon>Aphanothecaceae</taxon>
        <taxon>Crocosphaera</taxon>
    </lineage>
</organism>
<accession>T2J1B1</accession>
<sequence>MSIIETNMALKFFQKPEPDNSDRVPPGQYLAKGFPVLTYGDTPQISTENWQLKVWGLVTPKTFSWSDFMGLPHYEFTKDFHCVTRWSKLDVKWTGIKITDFIDLLDVDPKATYIMQHCYGGYTTNLPLKDFVLEDNFFAFKLSGENLPPDHGGPMRTVIPHLYAWKSAKWINGLEFLPEDELGFWEKNGYHRRGDPWKEERYGE</sequence>
<reference evidence="2 3" key="1">
    <citation type="submission" date="2013-01" db="EMBL/GenBank/DDBJ databases">
        <authorList>
            <person name="Bench S."/>
        </authorList>
    </citation>
    <scope>NUCLEOTIDE SEQUENCE [LARGE SCALE GENOMIC DNA]</scope>
    <source>
        <strain evidence="2 3">WH 0005</strain>
    </source>
</reference>
<dbReference type="CDD" id="cd02109">
    <property type="entry name" value="arch_bact_SO_family_Moco"/>
    <property type="match status" value="1"/>
</dbReference>
<dbReference type="Gene3D" id="3.90.420.10">
    <property type="entry name" value="Oxidoreductase, molybdopterin-binding domain"/>
    <property type="match status" value="1"/>
</dbReference>
<feature type="domain" description="Oxidoreductase molybdopterin-binding" evidence="1">
    <location>
        <begin position="40"/>
        <end position="185"/>
    </location>
</feature>
<dbReference type="Proteomes" id="UP000017981">
    <property type="component" value="Unassembled WGS sequence"/>
</dbReference>
<dbReference type="PANTHER" id="PTHR43032:SF4">
    <property type="entry name" value="OXIDOREDUCTASE MOLYBDOPTERIN-BINDING DOMAIN-CONTAINING PROTEIN"/>
    <property type="match status" value="1"/>
</dbReference>
<dbReference type="SUPFAM" id="SSF56524">
    <property type="entry name" value="Oxidoreductase molybdopterin-binding domain"/>
    <property type="match status" value="1"/>
</dbReference>
<dbReference type="PANTHER" id="PTHR43032">
    <property type="entry name" value="PROTEIN-METHIONINE-SULFOXIDE REDUCTASE"/>
    <property type="match status" value="1"/>
</dbReference>
<evidence type="ECO:0000313" key="3">
    <source>
        <dbReference type="Proteomes" id="UP000017981"/>
    </source>
</evidence>
<reference evidence="2 3" key="2">
    <citation type="submission" date="2013-09" db="EMBL/GenBank/DDBJ databases">
        <title>Whole genome comparison of six Crocosphaera watsonii strains with differing phenotypes.</title>
        <authorList>
            <person name="Bench S.R."/>
            <person name="Heller P."/>
            <person name="Frank I."/>
            <person name="Arciniega M."/>
            <person name="Shilova I.N."/>
            <person name="Zehr J.P."/>
        </authorList>
    </citation>
    <scope>NUCLEOTIDE SEQUENCE [LARGE SCALE GENOMIC DNA]</scope>
    <source>
        <strain evidence="2 3">WH 0005</strain>
    </source>
</reference>
<evidence type="ECO:0000259" key="1">
    <source>
        <dbReference type="Pfam" id="PF00174"/>
    </source>
</evidence>
<dbReference type="AlphaFoldDB" id="T2J1B1"/>
<protein>
    <submittedName>
        <fullName evidence="2">Sulfite oxidase homolog</fullName>
    </submittedName>
</protein>
<dbReference type="InterPro" id="IPR036374">
    <property type="entry name" value="OxRdtase_Mopterin-bd_sf"/>
</dbReference>
<dbReference type="Pfam" id="PF00174">
    <property type="entry name" value="Oxidored_molyb"/>
    <property type="match status" value="1"/>
</dbReference>
<evidence type="ECO:0000313" key="2">
    <source>
        <dbReference type="EMBL" id="CCQ58817.1"/>
    </source>
</evidence>
<dbReference type="EMBL" id="CAQL01001099">
    <property type="protein sequence ID" value="CCQ58817.1"/>
    <property type="molecule type" value="Genomic_DNA"/>
</dbReference>
<comment type="caution">
    <text evidence="2">The sequence shown here is derived from an EMBL/GenBank/DDBJ whole genome shotgun (WGS) entry which is preliminary data.</text>
</comment>
<gene>
    <name evidence="2" type="ORF">CWATWH0005_5141</name>
</gene>
<name>T2J1B1_CROWT</name>
<dbReference type="InterPro" id="IPR000572">
    <property type="entry name" value="OxRdtase_Mopterin-bd_dom"/>
</dbReference>